<organism evidence="3 4">
    <name type="scientific">Niabella drilacis (strain DSM 25811 / CCM 8410 / CCUG 62505 / LMG 26954 / E90)</name>
    <dbReference type="NCBI Taxonomy" id="1285928"/>
    <lineage>
        <taxon>Bacteria</taxon>
        <taxon>Pseudomonadati</taxon>
        <taxon>Bacteroidota</taxon>
        <taxon>Chitinophagia</taxon>
        <taxon>Chitinophagales</taxon>
        <taxon>Chitinophagaceae</taxon>
        <taxon>Niabella</taxon>
    </lineage>
</organism>
<evidence type="ECO:0000313" key="4">
    <source>
        <dbReference type="Proteomes" id="UP000198757"/>
    </source>
</evidence>
<dbReference type="PROSITE" id="PS50943">
    <property type="entry name" value="HTH_CROC1"/>
    <property type="match status" value="1"/>
</dbReference>
<dbReference type="Gene3D" id="1.10.260.40">
    <property type="entry name" value="lambda repressor-like DNA-binding domains"/>
    <property type="match status" value="1"/>
</dbReference>
<feature type="coiled-coil region" evidence="1">
    <location>
        <begin position="81"/>
        <end position="115"/>
    </location>
</feature>
<dbReference type="AlphaFoldDB" id="A0A1G6VXT5"/>
<dbReference type="OrthoDB" id="6000602at2"/>
<evidence type="ECO:0000256" key="1">
    <source>
        <dbReference type="SAM" id="Coils"/>
    </source>
</evidence>
<dbReference type="RefSeq" id="WP_143019828.1">
    <property type="nucleotide sequence ID" value="NZ_FMZO01000010.1"/>
</dbReference>
<proteinExistence type="predicted"/>
<accession>A0A1G6VXT5</accession>
<sequence length="177" mass="20711">MNALRKELQLTQRQLSMLIGVSQPLLALYERELRQLPAEASHKLSELQLLLQQASLHKKELRIPPQKAVRDKVDTLLKKHQRRANHTALRLGRELEQLQDRYNKLLQRLTVIQTLMQKTERATHPEGLLENMEMEALNEMAHCCPEKQALIQYRISLSNAWQQLAREAHTVFRKSDL</sequence>
<name>A0A1G6VXT5_NIADE</name>
<dbReference type="EMBL" id="FMZO01000010">
    <property type="protein sequence ID" value="SDD58442.1"/>
    <property type="molecule type" value="Genomic_DNA"/>
</dbReference>
<reference evidence="4" key="1">
    <citation type="submission" date="2016-10" db="EMBL/GenBank/DDBJ databases">
        <authorList>
            <person name="Varghese N."/>
            <person name="Submissions S."/>
        </authorList>
    </citation>
    <scope>NUCLEOTIDE SEQUENCE [LARGE SCALE GENOMIC DNA]</scope>
    <source>
        <strain evidence="4">DSM 25811 / CCM 8410 / LMG 26954 / E90</strain>
    </source>
</reference>
<evidence type="ECO:0000259" key="2">
    <source>
        <dbReference type="PROSITE" id="PS50943"/>
    </source>
</evidence>
<keyword evidence="1" id="KW-0175">Coiled coil</keyword>
<dbReference type="InterPro" id="IPR001387">
    <property type="entry name" value="Cro/C1-type_HTH"/>
</dbReference>
<dbReference type="GO" id="GO:0003677">
    <property type="term" value="F:DNA binding"/>
    <property type="evidence" value="ECO:0007669"/>
    <property type="project" value="InterPro"/>
</dbReference>
<dbReference type="Proteomes" id="UP000198757">
    <property type="component" value="Unassembled WGS sequence"/>
</dbReference>
<dbReference type="CDD" id="cd00093">
    <property type="entry name" value="HTH_XRE"/>
    <property type="match status" value="1"/>
</dbReference>
<gene>
    <name evidence="3" type="ORF">SAMN04487894_110194</name>
</gene>
<dbReference type="InterPro" id="IPR010982">
    <property type="entry name" value="Lambda_DNA-bd_dom_sf"/>
</dbReference>
<feature type="domain" description="HTH cro/C1-type" evidence="2">
    <location>
        <begin position="1"/>
        <end position="47"/>
    </location>
</feature>
<evidence type="ECO:0000313" key="3">
    <source>
        <dbReference type="EMBL" id="SDD58442.1"/>
    </source>
</evidence>
<dbReference type="Pfam" id="PF01381">
    <property type="entry name" value="HTH_3"/>
    <property type="match status" value="1"/>
</dbReference>
<protein>
    <recommendedName>
        <fullName evidence="2">HTH cro/C1-type domain-containing protein</fullName>
    </recommendedName>
</protein>
<keyword evidence="4" id="KW-1185">Reference proteome</keyword>
<dbReference type="SUPFAM" id="SSF47413">
    <property type="entry name" value="lambda repressor-like DNA-binding domains"/>
    <property type="match status" value="1"/>
</dbReference>